<keyword evidence="3" id="KW-0813">Transport</keyword>
<evidence type="ECO:0000256" key="1">
    <source>
        <dbReference type="ARBA" id="ARBA00004651"/>
    </source>
</evidence>
<dbReference type="OrthoDB" id="9811975at2"/>
<protein>
    <submittedName>
        <fullName evidence="9">Iron ABC transporter permease</fullName>
    </submittedName>
</protein>
<keyword evidence="7 8" id="KW-0472">Membrane</keyword>
<dbReference type="CDD" id="cd06550">
    <property type="entry name" value="TM_ABC_iron-siderophores_like"/>
    <property type="match status" value="1"/>
</dbReference>
<evidence type="ECO:0000313" key="9">
    <source>
        <dbReference type="EMBL" id="SAI66298.1"/>
    </source>
</evidence>
<dbReference type="InterPro" id="IPR037294">
    <property type="entry name" value="ABC_BtuC-like"/>
</dbReference>
<dbReference type="RefSeq" id="WP_025516594.1">
    <property type="nucleotide sequence ID" value="NZ_CP016340.1"/>
</dbReference>
<feature type="transmembrane region" description="Helical" evidence="8">
    <location>
        <begin position="20"/>
        <end position="41"/>
    </location>
</feature>
<feature type="transmembrane region" description="Helical" evidence="8">
    <location>
        <begin position="127"/>
        <end position="145"/>
    </location>
</feature>
<feature type="transmembrane region" description="Helical" evidence="8">
    <location>
        <begin position="237"/>
        <end position="255"/>
    </location>
</feature>
<dbReference type="GO" id="GO:0033214">
    <property type="term" value="P:siderophore-iron import into cell"/>
    <property type="evidence" value="ECO:0007669"/>
    <property type="project" value="TreeGrafter"/>
</dbReference>
<accession>A0A157PWN7</accession>
<evidence type="ECO:0000256" key="4">
    <source>
        <dbReference type="ARBA" id="ARBA00022475"/>
    </source>
</evidence>
<comment type="similarity">
    <text evidence="2">Belongs to the binding-protein-dependent transport system permease family. FecCD subfamily.</text>
</comment>
<feature type="transmembrane region" description="Helical" evidence="8">
    <location>
        <begin position="285"/>
        <end position="306"/>
    </location>
</feature>
<comment type="subcellular location">
    <subcellularLocation>
        <location evidence="1">Cell membrane</location>
        <topology evidence="1">Multi-pass membrane protein</topology>
    </subcellularLocation>
</comment>
<feature type="transmembrane region" description="Helical" evidence="8">
    <location>
        <begin position="154"/>
        <end position="176"/>
    </location>
</feature>
<dbReference type="AlphaFoldDB" id="A0A157PWN7"/>
<dbReference type="Gene3D" id="1.10.3470.10">
    <property type="entry name" value="ABC transporter involved in vitamin B12 uptake, BtuC"/>
    <property type="match status" value="1"/>
</dbReference>
<dbReference type="PANTHER" id="PTHR30472:SF27">
    <property type="entry name" value="PETROBACTIN IMPORT SYSTEM PERMEASE PROTEIN YCLN"/>
    <property type="match status" value="1"/>
</dbReference>
<feature type="transmembrane region" description="Helical" evidence="8">
    <location>
        <begin position="312"/>
        <end position="331"/>
    </location>
</feature>
<dbReference type="STRING" id="123899.SAMEA3906487_00191"/>
<keyword evidence="5 8" id="KW-0812">Transmembrane</keyword>
<organism evidence="9 10">
    <name type="scientific">Bordetella trematum</name>
    <dbReference type="NCBI Taxonomy" id="123899"/>
    <lineage>
        <taxon>Bacteria</taxon>
        <taxon>Pseudomonadati</taxon>
        <taxon>Pseudomonadota</taxon>
        <taxon>Betaproteobacteria</taxon>
        <taxon>Burkholderiales</taxon>
        <taxon>Alcaligenaceae</taxon>
        <taxon>Bordetella</taxon>
    </lineage>
</organism>
<evidence type="ECO:0000256" key="5">
    <source>
        <dbReference type="ARBA" id="ARBA00022692"/>
    </source>
</evidence>
<sequence>MPSLQPVARPARFRWLAGPLGLAVTCTVLLALCLISIGLGAGRFSYLDLFGGEQAAKTWQLLMVSRVPRTLALLLAGMALAVAGLLMQMLVRNRYVEPSTAGTMESATLGILTVTLLAPGAPVIVKMVTATAFGLAGSLVFLALLRRVPMRSPFLVPLVGLILGGVIHAVTTYVAIQHDLLQSLHAWTTGDFSGVLRGRYELLWVGLILTCVAYRAADRYTVAGMGREFASNLGLNYARLTFVGLLIVSAISAVVVVTAGAIPFLGLIVPNAVSLMFGDNMRRSIPWVALLGGVFVLTCDIIGRLLLYPYEVPIGTVVGVVGGVLFLWLLLRQRGRRG</sequence>
<dbReference type="GO" id="GO:0005886">
    <property type="term" value="C:plasma membrane"/>
    <property type="evidence" value="ECO:0007669"/>
    <property type="project" value="UniProtKB-SubCell"/>
</dbReference>
<dbReference type="GeneID" id="56588393"/>
<name>A0A157PWN7_9BORD</name>
<evidence type="ECO:0000256" key="7">
    <source>
        <dbReference type="ARBA" id="ARBA00023136"/>
    </source>
</evidence>
<feature type="transmembrane region" description="Helical" evidence="8">
    <location>
        <begin position="196"/>
        <end position="217"/>
    </location>
</feature>
<dbReference type="PATRIC" id="fig|123899.6.peg.178"/>
<dbReference type="EMBL" id="LT546645">
    <property type="protein sequence ID" value="SAI66298.1"/>
    <property type="molecule type" value="Genomic_DNA"/>
</dbReference>
<dbReference type="InterPro" id="IPR000522">
    <property type="entry name" value="ABC_transptr_permease_BtuC"/>
</dbReference>
<feature type="transmembrane region" description="Helical" evidence="8">
    <location>
        <begin position="261"/>
        <end position="278"/>
    </location>
</feature>
<dbReference type="KEGG" id="btrm:SAMEA390648700191"/>
<dbReference type="Pfam" id="PF01032">
    <property type="entry name" value="FecCD"/>
    <property type="match status" value="1"/>
</dbReference>
<dbReference type="SUPFAM" id="SSF81345">
    <property type="entry name" value="ABC transporter involved in vitamin B12 uptake, BtuC"/>
    <property type="match status" value="1"/>
</dbReference>
<dbReference type="Proteomes" id="UP000076825">
    <property type="component" value="Chromosome 1"/>
</dbReference>
<proteinExistence type="inferred from homology"/>
<feature type="transmembrane region" description="Helical" evidence="8">
    <location>
        <begin position="71"/>
        <end position="91"/>
    </location>
</feature>
<evidence type="ECO:0000256" key="6">
    <source>
        <dbReference type="ARBA" id="ARBA00022989"/>
    </source>
</evidence>
<evidence type="ECO:0000313" key="10">
    <source>
        <dbReference type="Proteomes" id="UP000076825"/>
    </source>
</evidence>
<keyword evidence="4" id="KW-1003">Cell membrane</keyword>
<dbReference type="eggNOG" id="COG4606">
    <property type="taxonomic scope" value="Bacteria"/>
</dbReference>
<evidence type="ECO:0000256" key="8">
    <source>
        <dbReference type="SAM" id="Phobius"/>
    </source>
</evidence>
<evidence type="ECO:0000256" key="2">
    <source>
        <dbReference type="ARBA" id="ARBA00007935"/>
    </source>
</evidence>
<reference evidence="9 10" key="1">
    <citation type="submission" date="2016-04" db="EMBL/GenBank/DDBJ databases">
        <authorList>
            <consortium name="Pathogen Informatics"/>
        </authorList>
    </citation>
    <scope>NUCLEOTIDE SEQUENCE [LARGE SCALE GENOMIC DNA]</scope>
    <source>
        <strain evidence="9 10">H044680328</strain>
    </source>
</reference>
<keyword evidence="6 8" id="KW-1133">Transmembrane helix</keyword>
<evidence type="ECO:0000256" key="3">
    <source>
        <dbReference type="ARBA" id="ARBA00022448"/>
    </source>
</evidence>
<dbReference type="PANTHER" id="PTHR30472">
    <property type="entry name" value="FERRIC ENTEROBACTIN TRANSPORT SYSTEM PERMEASE PROTEIN"/>
    <property type="match status" value="1"/>
</dbReference>
<dbReference type="GO" id="GO:0022857">
    <property type="term" value="F:transmembrane transporter activity"/>
    <property type="evidence" value="ECO:0007669"/>
    <property type="project" value="InterPro"/>
</dbReference>
<keyword evidence="10" id="KW-1185">Reference proteome</keyword>
<gene>
    <name evidence="9" type="primary">fecD</name>
    <name evidence="9" type="ORF">SAMEA3906487_00191</name>
</gene>